<keyword evidence="3" id="KW-1185">Reference proteome</keyword>
<comment type="caution">
    <text evidence="2">The sequence shown here is derived from an EMBL/GenBank/DDBJ whole genome shotgun (WGS) entry which is preliminary data.</text>
</comment>
<evidence type="ECO:0000313" key="2">
    <source>
        <dbReference type="EMBL" id="MBH9581220.1"/>
    </source>
</evidence>
<dbReference type="InterPro" id="IPR018656">
    <property type="entry name" value="DUF2087"/>
</dbReference>
<organism evidence="2 3">
    <name type="scientific">Staphylococcus felis</name>
    <dbReference type="NCBI Taxonomy" id="46127"/>
    <lineage>
        <taxon>Bacteria</taxon>
        <taxon>Bacillati</taxon>
        <taxon>Bacillota</taxon>
        <taxon>Bacilli</taxon>
        <taxon>Bacillales</taxon>
        <taxon>Staphylococcaceae</taxon>
        <taxon>Staphylococcus</taxon>
    </lineage>
</organism>
<dbReference type="Pfam" id="PF09860">
    <property type="entry name" value="DUF2087"/>
    <property type="match status" value="1"/>
</dbReference>
<dbReference type="EMBL" id="JAEDAQ010000011">
    <property type="protein sequence ID" value="MBH9581220.1"/>
    <property type="molecule type" value="Genomic_DNA"/>
</dbReference>
<feature type="domain" description="DUF2087" evidence="1">
    <location>
        <begin position="13"/>
        <end position="80"/>
    </location>
</feature>
<proteinExistence type="predicted"/>
<evidence type="ECO:0000313" key="3">
    <source>
        <dbReference type="Proteomes" id="UP000597038"/>
    </source>
</evidence>
<dbReference type="GeneID" id="48057079"/>
<gene>
    <name evidence="2" type="ORF">I9026_07510</name>
</gene>
<dbReference type="RefSeq" id="WP_167388985.1">
    <property type="nucleotide sequence ID" value="NZ_CP027770.1"/>
</dbReference>
<protein>
    <submittedName>
        <fullName evidence="2">DUF2087 domain-containing protein</fullName>
    </submittedName>
</protein>
<name>A0ABS0QPN9_9STAP</name>
<sequence length="92" mass="11147">MNEIKARFMKNNRIHTIPRKEIDKKALMELITLEFERERIYSEKEINLILQSFYDDYALLRRYMIDYALLSRDKEGKGYQLTARNKGIKEDV</sequence>
<accession>A0ABS0QPN9</accession>
<reference evidence="2 3" key="1">
    <citation type="submission" date="2020-12" db="EMBL/GenBank/DDBJ databases">
        <title>Genomic analysis of Staphylococcus felis from a cat with skin infection.</title>
        <authorList>
            <person name="Aslantas O."/>
            <person name="Keskin O."/>
            <person name="Buyukaltay K."/>
            <person name="Gullu Yucetepe A."/>
        </authorList>
    </citation>
    <scope>NUCLEOTIDE SEQUENCE [LARGE SCALE GENOMIC DNA]</scope>
    <source>
        <strain evidence="2 3">HARRANVET</strain>
    </source>
</reference>
<dbReference type="Proteomes" id="UP000597038">
    <property type="component" value="Unassembled WGS sequence"/>
</dbReference>
<evidence type="ECO:0000259" key="1">
    <source>
        <dbReference type="Pfam" id="PF09860"/>
    </source>
</evidence>